<dbReference type="Pfam" id="PF17863">
    <property type="entry name" value="AAA_lid_2"/>
    <property type="match status" value="1"/>
</dbReference>
<dbReference type="PANTHER" id="PTHR35023">
    <property type="entry name" value="CHELATASE-RELATED"/>
    <property type="match status" value="1"/>
</dbReference>
<dbReference type="Gene3D" id="1.10.8.80">
    <property type="entry name" value="Magnesium chelatase subunit I, C-Terminal domain"/>
    <property type="match status" value="1"/>
</dbReference>
<dbReference type="InterPro" id="IPR041702">
    <property type="entry name" value="BchD/ChlD_VWA"/>
</dbReference>
<comment type="caution">
    <text evidence="7">The sequence shown here is derived from an EMBL/GenBank/DDBJ whole genome shotgun (WGS) entry which is preliminary data.</text>
</comment>
<keyword evidence="2" id="KW-0547">Nucleotide-binding</keyword>
<evidence type="ECO:0000256" key="3">
    <source>
        <dbReference type="ARBA" id="ARBA00022840"/>
    </source>
</evidence>
<dbReference type="PANTHER" id="PTHR35023:SF1">
    <property type="entry name" value="MG-PROTOPORPHYRIN IX CHELATASE"/>
    <property type="match status" value="1"/>
</dbReference>
<dbReference type="SMART" id="SM00382">
    <property type="entry name" value="AAA"/>
    <property type="match status" value="1"/>
</dbReference>
<dbReference type="InterPro" id="IPR012804">
    <property type="entry name" value="Cob_chelat_sub_put"/>
</dbReference>
<dbReference type="SUPFAM" id="SSF53300">
    <property type="entry name" value="vWA-like"/>
    <property type="match status" value="1"/>
</dbReference>
<dbReference type="GO" id="GO:0005524">
    <property type="term" value="F:ATP binding"/>
    <property type="evidence" value="ECO:0007669"/>
    <property type="project" value="UniProtKB-KW"/>
</dbReference>
<dbReference type="PATRIC" id="fig|1353534.3.peg.214"/>
<accession>A0A1A6B3Y7</accession>
<dbReference type="InterPro" id="IPR052989">
    <property type="entry name" value="Mg-chelatase_DI-like"/>
</dbReference>
<dbReference type="InterPro" id="IPR041628">
    <property type="entry name" value="ChlI/MoxR_AAA_lid"/>
</dbReference>
<sequence length="676" mass="76046">MSVFKRVVYPFTAIIGQEKMKKALILNAINTNVGGVLIFGEKGTAKSTTVRSLAALLPEINVVKDCFYNCNPEDKKHLCDNCKEHINNGELLKTVSRKIPIIELPISTTEDRLIGSLDFEYAIKNGKCKFSPGILGEANNGIIYIDEVNLLDDRIVDLLLDAAAMGINVVERENISFSHPAHFILIGTMNPEEGDLRPQLLDRFGICVEVKGIKDPFERIKVIKNREAFDKDPIRFNEKYVNEEQELREKIIQAKNFINKVVISDKILKFIAELCMKAFVQGHRADIFMEETSRTIAAYYGHKEVTEEDVKEASELVLLHRIKKPSQSQKQQKKSDKNDDHKKNKENQDLKKNRDGNKKTSSSNKNNKTNPNIDNKFFDGSDLDQDGQESQSSSGDKKFVFSIGNPFQVKSIANVRDRVIRKGSGRRSYTKTSSKVGRYIKSTITDNNDLAIDATLRASAPYQIYRFHKDAAVAIESHDIRYKLREKHIGNFILFVVDASGSMGVQKRMIETKGAILSLLLDTYQKRDKIGMIVFKDDSAEVILPPTSSVELAYKLLEKMPTGGKTPLSAGLYKAYKLSKFEILKDPDISPILVVISDGKGNVSMGEDKPLNEVEKIAADIKEDERITTLVIDVEKENLVTFGLAKKLSQNIGGKYFKIEDLKANNLIEVLKENIC</sequence>
<dbReference type="Proteomes" id="UP000093954">
    <property type="component" value="Unassembled WGS sequence"/>
</dbReference>
<dbReference type="InterPro" id="IPR002035">
    <property type="entry name" value="VWF_A"/>
</dbReference>
<dbReference type="Pfam" id="PF13519">
    <property type="entry name" value="VWA_2"/>
    <property type="match status" value="1"/>
</dbReference>
<dbReference type="NCBIfam" id="TIGR02442">
    <property type="entry name" value="Cob-chelat-sub"/>
    <property type="match status" value="1"/>
</dbReference>
<evidence type="ECO:0000256" key="2">
    <source>
        <dbReference type="ARBA" id="ARBA00022741"/>
    </source>
</evidence>
<dbReference type="RefSeq" id="WP_065076658.1">
    <property type="nucleotide sequence ID" value="NZ_LROS01000002.1"/>
</dbReference>
<keyword evidence="8" id="KW-1185">Reference proteome</keyword>
<dbReference type="SUPFAM" id="SSF52540">
    <property type="entry name" value="P-loop containing nucleoside triphosphate hydrolases"/>
    <property type="match status" value="1"/>
</dbReference>
<feature type="domain" description="VWFA" evidence="6">
    <location>
        <begin position="492"/>
        <end position="675"/>
    </location>
</feature>
<gene>
    <name evidence="7" type="primary">bchI_1</name>
    <name evidence="7" type="ORF">CLRAG_02080</name>
</gene>
<protein>
    <recommendedName>
        <fullName evidence="4">Mg-protoporphyrin IX chelatase</fullName>
    </recommendedName>
</protein>
<organism evidence="7 8">
    <name type="scientific">Clostridium ragsdalei P11</name>
    <dbReference type="NCBI Taxonomy" id="1353534"/>
    <lineage>
        <taxon>Bacteria</taxon>
        <taxon>Bacillati</taxon>
        <taxon>Bacillota</taxon>
        <taxon>Clostridia</taxon>
        <taxon>Eubacteriales</taxon>
        <taxon>Clostridiaceae</taxon>
        <taxon>Clostridium</taxon>
    </lineage>
</organism>
<dbReference type="PROSITE" id="PS00676">
    <property type="entry name" value="SIGMA54_INTERACT_2"/>
    <property type="match status" value="1"/>
</dbReference>
<dbReference type="Gene3D" id="3.40.50.410">
    <property type="entry name" value="von Willebrand factor, type A domain"/>
    <property type="match status" value="1"/>
</dbReference>
<dbReference type="SMART" id="SM00327">
    <property type="entry name" value="VWA"/>
    <property type="match status" value="1"/>
</dbReference>
<comment type="similarity">
    <text evidence="1">Belongs to the Mg-chelatase subunits D/I family.</text>
</comment>
<feature type="region of interest" description="Disordered" evidence="5">
    <location>
        <begin position="321"/>
        <end position="397"/>
    </location>
</feature>
<evidence type="ECO:0000313" key="8">
    <source>
        <dbReference type="Proteomes" id="UP000093954"/>
    </source>
</evidence>
<dbReference type="CDD" id="cd00009">
    <property type="entry name" value="AAA"/>
    <property type="match status" value="1"/>
</dbReference>
<proteinExistence type="inferred from homology"/>
<evidence type="ECO:0000256" key="4">
    <source>
        <dbReference type="ARBA" id="ARBA00030759"/>
    </source>
</evidence>
<dbReference type="GO" id="GO:0016874">
    <property type="term" value="F:ligase activity"/>
    <property type="evidence" value="ECO:0007669"/>
    <property type="project" value="UniProtKB-KW"/>
</dbReference>
<dbReference type="Gene3D" id="3.40.50.300">
    <property type="entry name" value="P-loop containing nucleotide triphosphate hydrolases"/>
    <property type="match status" value="1"/>
</dbReference>
<dbReference type="InterPro" id="IPR036465">
    <property type="entry name" value="vWFA_dom_sf"/>
</dbReference>
<feature type="compositionally biased region" description="Basic and acidic residues" evidence="5">
    <location>
        <begin position="333"/>
        <end position="358"/>
    </location>
</feature>
<evidence type="ECO:0000256" key="5">
    <source>
        <dbReference type="SAM" id="MobiDB-lite"/>
    </source>
</evidence>
<dbReference type="CDD" id="cd01451">
    <property type="entry name" value="vWA_Magnesium_chelatase"/>
    <property type="match status" value="1"/>
</dbReference>
<dbReference type="InterPro" id="IPR027417">
    <property type="entry name" value="P-loop_NTPase"/>
</dbReference>
<dbReference type="InterPro" id="IPR000523">
    <property type="entry name" value="Mg_chelatse_chII-like_cat_dom"/>
</dbReference>
<keyword evidence="3" id="KW-0067">ATP-binding</keyword>
<evidence type="ECO:0000313" key="7">
    <source>
        <dbReference type="EMBL" id="OBR96983.1"/>
    </source>
</evidence>
<reference evidence="7 8" key="1">
    <citation type="journal article" date="2012" name="Front. Microbiol.">
        <title>Draft Genome Sequence of the Virulent Strain 01-B526 of the Fish Pathogen Aeromonas salmonicida.</title>
        <authorList>
            <person name="Charette S.J."/>
            <person name="Brochu F."/>
            <person name="Boyle B."/>
            <person name="Filion G."/>
            <person name="Tanaka K.H."/>
            <person name="Derome N."/>
        </authorList>
    </citation>
    <scope>NUCLEOTIDE SEQUENCE [LARGE SCALE GENOMIC DNA]</scope>
    <source>
        <strain evidence="7 8">P11</strain>
    </source>
</reference>
<evidence type="ECO:0000256" key="1">
    <source>
        <dbReference type="ARBA" id="ARBA00005799"/>
    </source>
</evidence>
<dbReference type="AlphaFoldDB" id="A0A1A6B3Y7"/>
<dbReference type="PROSITE" id="PS50234">
    <property type="entry name" value="VWFA"/>
    <property type="match status" value="1"/>
</dbReference>
<evidence type="ECO:0000259" key="6">
    <source>
        <dbReference type="PROSITE" id="PS50234"/>
    </source>
</evidence>
<dbReference type="InterPro" id="IPR003593">
    <property type="entry name" value="AAA+_ATPase"/>
</dbReference>
<dbReference type="InterPro" id="IPR025943">
    <property type="entry name" value="Sigma_54_int_dom_ATP-bd_2"/>
</dbReference>
<keyword evidence="7" id="KW-0436">Ligase</keyword>
<feature type="compositionally biased region" description="Low complexity" evidence="5">
    <location>
        <begin position="359"/>
        <end position="370"/>
    </location>
</feature>
<dbReference type="Pfam" id="PF01078">
    <property type="entry name" value="Mg_chelatase"/>
    <property type="match status" value="1"/>
</dbReference>
<name>A0A1A6B3Y7_9CLOT</name>
<dbReference type="EMBL" id="LROS01000002">
    <property type="protein sequence ID" value="OBR96983.1"/>
    <property type="molecule type" value="Genomic_DNA"/>
</dbReference>